<name>A0A3E2HK31_SCYLI</name>
<feature type="region of interest" description="Disordered" evidence="1">
    <location>
        <begin position="729"/>
        <end position="763"/>
    </location>
</feature>
<evidence type="ECO:0000313" key="3">
    <source>
        <dbReference type="Proteomes" id="UP000258309"/>
    </source>
</evidence>
<feature type="compositionally biased region" description="Low complexity" evidence="1">
    <location>
        <begin position="630"/>
        <end position="642"/>
    </location>
</feature>
<gene>
    <name evidence="2" type="ORF">B7463_g2912</name>
</gene>
<comment type="caution">
    <text evidence="2">The sequence shown here is derived from an EMBL/GenBank/DDBJ whole genome shotgun (WGS) entry which is preliminary data.</text>
</comment>
<evidence type="ECO:0008006" key="4">
    <source>
        <dbReference type="Google" id="ProtNLM"/>
    </source>
</evidence>
<evidence type="ECO:0000313" key="2">
    <source>
        <dbReference type="EMBL" id="RFU33401.1"/>
    </source>
</evidence>
<organism evidence="2 3">
    <name type="scientific">Scytalidium lignicola</name>
    <name type="common">Hyphomycete</name>
    <dbReference type="NCBI Taxonomy" id="5539"/>
    <lineage>
        <taxon>Eukaryota</taxon>
        <taxon>Fungi</taxon>
        <taxon>Dikarya</taxon>
        <taxon>Ascomycota</taxon>
        <taxon>Pezizomycotina</taxon>
        <taxon>Leotiomycetes</taxon>
        <taxon>Leotiomycetes incertae sedis</taxon>
        <taxon>Scytalidium</taxon>
    </lineage>
</organism>
<dbReference type="OMA" id="HNRHLNM"/>
<dbReference type="AlphaFoldDB" id="A0A3E2HK31"/>
<feature type="compositionally biased region" description="Polar residues" evidence="1">
    <location>
        <begin position="55"/>
        <end position="64"/>
    </location>
</feature>
<dbReference type="InterPro" id="IPR032675">
    <property type="entry name" value="LRR_dom_sf"/>
</dbReference>
<proteinExistence type="predicted"/>
<feature type="region of interest" description="Disordered" evidence="1">
    <location>
        <begin position="562"/>
        <end position="655"/>
    </location>
</feature>
<dbReference type="SUPFAM" id="SSF52047">
    <property type="entry name" value="RNI-like"/>
    <property type="match status" value="1"/>
</dbReference>
<sequence>MAASSKRALRSKPRATRAKPAFSYAEPPSDSEFELEYAGELPVDHDEPHARPSKLQKTSSNRSAVAQRPRTQPQPPLPQRTAFEAKASKIARSISKKKRKRTSGSATSKPTNSIAESPFPTSYVIPPWQTLPYQILVSILNYASYPIYDENTFQPTQSCRWLLNTARICRAFAEPALTVLYTSPPLVPMDKAHRLVALLKEDPAKLVFKYRQKIETLRIDVGQVAAYSLHGSGLLDLASLVKHLPRLLDLEFYHQKDMSPYRLLDYPIKWSYPESLFEALEYTEPEVDPHRGDKENICRLRSWRWSSRLLGKTRTIDSLREMHLKPIFSNLRKVAFVNFQVPTLRKDDVDPMHEKRLGEALAVLPNLQHLILESSTLVNRRLLPLLPTRLRNLELINCWEVISDDFVAFLRTHGGQLRCLTLNHNQSLSLSFLPLLGTACPHLEYEQLLFPGEVPSWPSTLQTIELVQLRKWETEAAETFFRSLVEGAPNLPDLRRVVIQAILSIGWRDRASFRDKWVGSLERVFKRVAPAPKVHQHVSVPPISKNIAVVLQQKPELESEIPKLGRVSSVPDAETSGDKTSALQEPVQIRVDGVPNSQLKNKSKSRSRSPLLRRPRLRTRQEEPGRYAESSDSSPESSENESNVIPTAVCETREETRKRRIVRELEVLRQTAGKDGSEVSHSPALTSDLNDNDSDDEPLLSKKIRASDQQSAMQGMCEVVDIRIDNLRPRETQVTEADFLDSEPEGDPDWNGDDDGLDDGYAW</sequence>
<dbReference type="Gene3D" id="3.80.10.10">
    <property type="entry name" value="Ribonuclease Inhibitor"/>
    <property type="match status" value="1"/>
</dbReference>
<evidence type="ECO:0000256" key="1">
    <source>
        <dbReference type="SAM" id="MobiDB-lite"/>
    </source>
</evidence>
<accession>A0A3E2HK31</accession>
<feature type="compositionally biased region" description="Acidic residues" evidence="1">
    <location>
        <begin position="738"/>
        <end position="763"/>
    </location>
</feature>
<feature type="compositionally biased region" description="Basic residues" evidence="1">
    <location>
        <begin position="601"/>
        <end position="618"/>
    </location>
</feature>
<dbReference type="Proteomes" id="UP000258309">
    <property type="component" value="Unassembled WGS sequence"/>
</dbReference>
<dbReference type="PANTHER" id="PTHR34755">
    <property type="entry name" value="SERINE/ARGININE REPETITIVE MATRIX PROTEIN 3-RELATED"/>
    <property type="match status" value="1"/>
</dbReference>
<dbReference type="InterPro" id="IPR052109">
    <property type="entry name" value="SRRM_Domain-Containing"/>
</dbReference>
<dbReference type="EMBL" id="NCSJ02000036">
    <property type="protein sequence ID" value="RFU33401.1"/>
    <property type="molecule type" value="Genomic_DNA"/>
</dbReference>
<feature type="non-terminal residue" evidence="2">
    <location>
        <position position="1"/>
    </location>
</feature>
<feature type="region of interest" description="Disordered" evidence="1">
    <location>
        <begin position="671"/>
        <end position="698"/>
    </location>
</feature>
<keyword evidence="3" id="KW-1185">Reference proteome</keyword>
<protein>
    <recommendedName>
        <fullName evidence="4">F-box domain-containing protein</fullName>
    </recommendedName>
</protein>
<feature type="region of interest" description="Disordered" evidence="1">
    <location>
        <begin position="1"/>
        <end position="113"/>
    </location>
</feature>
<dbReference type="OrthoDB" id="5395390at2759"/>
<feature type="compositionally biased region" description="Basic residues" evidence="1">
    <location>
        <begin position="7"/>
        <end position="17"/>
    </location>
</feature>
<dbReference type="PANTHER" id="PTHR34755:SF4">
    <property type="entry name" value="F-BOX DOMAIN-CONTAINING PROTEIN"/>
    <property type="match status" value="1"/>
</dbReference>
<dbReference type="STRING" id="5539.A0A3E2HK31"/>
<feature type="non-terminal residue" evidence="2">
    <location>
        <position position="763"/>
    </location>
</feature>
<reference evidence="2 3" key="1">
    <citation type="submission" date="2018-05" db="EMBL/GenBank/DDBJ databases">
        <title>Draft genome sequence of Scytalidium lignicola DSM 105466, a ubiquitous saprotrophic fungus.</title>
        <authorList>
            <person name="Buettner E."/>
            <person name="Gebauer A.M."/>
            <person name="Hofrichter M."/>
            <person name="Liers C."/>
            <person name="Kellner H."/>
        </authorList>
    </citation>
    <scope>NUCLEOTIDE SEQUENCE [LARGE SCALE GENOMIC DNA]</scope>
    <source>
        <strain evidence="2 3">DSM 105466</strain>
    </source>
</reference>